<evidence type="ECO:0000313" key="1">
    <source>
        <dbReference type="EMBL" id="KAK6934934.1"/>
    </source>
</evidence>
<dbReference type="EMBL" id="JBAMMX010000008">
    <property type="protein sequence ID" value="KAK6934934.1"/>
    <property type="molecule type" value="Genomic_DNA"/>
</dbReference>
<accession>A0AAN8ZC08</accession>
<protein>
    <submittedName>
        <fullName evidence="1">Uncharacterized protein</fullName>
    </submittedName>
</protein>
<gene>
    <name evidence="1" type="ORF">RJ641_035089</name>
</gene>
<reference evidence="1 2" key="1">
    <citation type="submission" date="2023-12" db="EMBL/GenBank/DDBJ databases">
        <title>A high-quality genome assembly for Dillenia turbinata (Dilleniales).</title>
        <authorList>
            <person name="Chanderbali A."/>
        </authorList>
    </citation>
    <scope>NUCLEOTIDE SEQUENCE [LARGE SCALE GENOMIC DNA]</scope>
    <source>
        <strain evidence="1">LSX21</strain>
        <tissue evidence="1">Leaf</tissue>
    </source>
</reference>
<organism evidence="1 2">
    <name type="scientific">Dillenia turbinata</name>
    <dbReference type="NCBI Taxonomy" id="194707"/>
    <lineage>
        <taxon>Eukaryota</taxon>
        <taxon>Viridiplantae</taxon>
        <taxon>Streptophyta</taxon>
        <taxon>Embryophyta</taxon>
        <taxon>Tracheophyta</taxon>
        <taxon>Spermatophyta</taxon>
        <taxon>Magnoliopsida</taxon>
        <taxon>eudicotyledons</taxon>
        <taxon>Gunneridae</taxon>
        <taxon>Pentapetalae</taxon>
        <taxon>Dilleniales</taxon>
        <taxon>Dilleniaceae</taxon>
        <taxon>Dillenia</taxon>
    </lineage>
</organism>
<dbReference type="Proteomes" id="UP001370490">
    <property type="component" value="Unassembled WGS sequence"/>
</dbReference>
<name>A0AAN8ZC08_9MAGN</name>
<comment type="caution">
    <text evidence="1">The sequence shown here is derived from an EMBL/GenBank/DDBJ whole genome shotgun (WGS) entry which is preliminary data.</text>
</comment>
<dbReference type="AlphaFoldDB" id="A0AAN8ZC08"/>
<evidence type="ECO:0000313" key="2">
    <source>
        <dbReference type="Proteomes" id="UP001370490"/>
    </source>
</evidence>
<sequence length="70" mass="8027">MRIYCVLRSIIRLERSSTRSLLHELKSVGNSLPLAKMGRLVPCSQYVGRIFKDKILDREQSLLRTVVPAN</sequence>
<keyword evidence="2" id="KW-1185">Reference proteome</keyword>
<proteinExistence type="predicted"/>